<keyword evidence="2" id="KW-1185">Reference proteome</keyword>
<organism evidence="1 2">
    <name type="scientific">Paenibacillus artemisiicola</name>
    <dbReference type="NCBI Taxonomy" id="1172618"/>
    <lineage>
        <taxon>Bacteria</taxon>
        <taxon>Bacillati</taxon>
        <taxon>Bacillota</taxon>
        <taxon>Bacilli</taxon>
        <taxon>Bacillales</taxon>
        <taxon>Paenibacillaceae</taxon>
        <taxon>Paenibacillus</taxon>
    </lineage>
</organism>
<dbReference type="Proteomes" id="UP000670947">
    <property type="component" value="Unassembled WGS sequence"/>
</dbReference>
<proteinExistence type="predicted"/>
<sequence length="231" mass="25644">MTANANHAILADYELPPGTLFPDSAPRYPNLWVLVHESLADSYRAAITLVMEQLEACTDMYNDFGYAHAGEGCDAFARRRGLQPVRLGPDGARSHDHCVHLRFYFAPLRAGNPVETAEGRYYQVAASVHYEVDRPQRFHPYIDECPHCGCTGEYGAYMGGTIREKNERVHDPLGLELILYGTVRGEDVIAFDGLNRLADRFEVRIAEFVPGPDRADVTTGKVGLVFLGARG</sequence>
<protein>
    <submittedName>
        <fullName evidence="1">Uncharacterized protein</fullName>
    </submittedName>
</protein>
<evidence type="ECO:0000313" key="1">
    <source>
        <dbReference type="EMBL" id="MBO7747150.1"/>
    </source>
</evidence>
<dbReference type="EMBL" id="JAGGDJ010000028">
    <property type="protein sequence ID" value="MBO7747150.1"/>
    <property type="molecule type" value="Genomic_DNA"/>
</dbReference>
<name>A0ABS3WFR1_9BACL</name>
<comment type="caution">
    <text evidence="1">The sequence shown here is derived from an EMBL/GenBank/DDBJ whole genome shotgun (WGS) entry which is preliminary data.</text>
</comment>
<gene>
    <name evidence="1" type="ORF">I8J29_23390</name>
</gene>
<dbReference type="RefSeq" id="WP_208849870.1">
    <property type="nucleotide sequence ID" value="NZ_JAGGDJ010000028.1"/>
</dbReference>
<evidence type="ECO:0000313" key="2">
    <source>
        <dbReference type="Proteomes" id="UP000670947"/>
    </source>
</evidence>
<accession>A0ABS3WFR1</accession>
<reference evidence="1 2" key="1">
    <citation type="submission" date="2021-03" db="EMBL/GenBank/DDBJ databases">
        <title>Paenibacillus artemisicola MWE-103 whole genome sequence.</title>
        <authorList>
            <person name="Ham Y.J."/>
        </authorList>
    </citation>
    <scope>NUCLEOTIDE SEQUENCE [LARGE SCALE GENOMIC DNA]</scope>
    <source>
        <strain evidence="1 2">MWE-103</strain>
    </source>
</reference>